<evidence type="ECO:0000256" key="4">
    <source>
        <dbReference type="ARBA" id="ARBA00023040"/>
    </source>
</evidence>
<feature type="compositionally biased region" description="Pro residues" evidence="9">
    <location>
        <begin position="1458"/>
        <end position="1470"/>
    </location>
</feature>
<evidence type="ECO:0000256" key="8">
    <source>
        <dbReference type="ARBA" id="ARBA00023224"/>
    </source>
</evidence>
<name>A0A1I8I453_9PLAT</name>
<dbReference type="InterPro" id="IPR002455">
    <property type="entry name" value="GPCR3_GABA-B"/>
</dbReference>
<keyword evidence="12" id="KW-1185">Reference proteome</keyword>
<dbReference type="GO" id="GO:0007214">
    <property type="term" value="P:gamma-aminobutyric acid signaling pathway"/>
    <property type="evidence" value="ECO:0007669"/>
    <property type="project" value="TreeGrafter"/>
</dbReference>
<keyword evidence="6" id="KW-0675">Receptor</keyword>
<evidence type="ECO:0000256" key="3">
    <source>
        <dbReference type="ARBA" id="ARBA00022989"/>
    </source>
</evidence>
<dbReference type="InterPro" id="IPR017978">
    <property type="entry name" value="GPCR_3_C"/>
</dbReference>
<evidence type="ECO:0000256" key="1">
    <source>
        <dbReference type="ARBA" id="ARBA00004141"/>
    </source>
</evidence>
<dbReference type="GO" id="GO:0038039">
    <property type="term" value="C:G protein-coupled receptor heterodimeric complex"/>
    <property type="evidence" value="ECO:0007669"/>
    <property type="project" value="TreeGrafter"/>
</dbReference>
<evidence type="ECO:0000256" key="6">
    <source>
        <dbReference type="ARBA" id="ARBA00023170"/>
    </source>
</evidence>
<feature type="region of interest" description="Disordered" evidence="9">
    <location>
        <begin position="1028"/>
        <end position="1047"/>
    </location>
</feature>
<dbReference type="PRINTS" id="PR01176">
    <property type="entry name" value="GABABRECEPTR"/>
</dbReference>
<feature type="domain" description="G-protein coupled receptors family 3 profile" evidence="11">
    <location>
        <begin position="702"/>
        <end position="876"/>
    </location>
</feature>
<dbReference type="PANTHER" id="PTHR10519:SF74">
    <property type="entry name" value="GAMMA-AMINOBUTYRIC ACID TYPE B RECEPTOR SUBUNIT 2"/>
    <property type="match status" value="1"/>
</dbReference>
<comment type="subcellular location">
    <subcellularLocation>
        <location evidence="1">Membrane</location>
        <topology evidence="1">Multi-pass membrane protein</topology>
    </subcellularLocation>
</comment>
<dbReference type="PANTHER" id="PTHR10519">
    <property type="entry name" value="GABA-B RECEPTOR"/>
    <property type="match status" value="1"/>
</dbReference>
<keyword evidence="8" id="KW-0807">Transducer</keyword>
<sequence>YSPEKVFSNGGSEAAIRSSKSATFHSRSDGQASKCRRTWLGFEFGSVLVESSTRKIIWQRPEPLARLATEQPLCMQAVVHSISERTPFTFSSKLLVPLSMSTESVRVSSAWFTFESALVAGNRISVRLHGAAAPIPRQQQKGSREWRPGRMRVGHGAGAGVELTSLKCGQKTVQKARAAETGMKMLDLNSRCWTVVCVCIVTALSSVGSLSRMQSVRVFEADGLNNGLLTDISSLSKMDSVRSVYIVALVSEQSQILTDKLQEALRMAGPLTGGISVRLVIADTECVASRTIRYLFNLLHQLPSAIAILGCGCPELTGPISQISYYWNITMASANLSDLLESQGFDMSNVLSGRFTSMETAVEAMETIKNNFCIRQRNETIGGSVMCVVVSRTLLTTRLNPCQGFLQKRLLSEHFRKAHRIGLIGKQHVWLVSGLRQLNQQSLLSQLSCNSDIGASNASVQCDCEKRQLDLAANRSLFISLAGRRASQLASRGVPSEVAYAIDSVSAVAMAAGGLIDQINLSESYRVKDGGLTPKMLKRLRSLELMKKLVELKFDGETGKVEFAKNSRLGYLSVYQLIAPPNGSQAELRFVSEFNCAKRQFKELEEYNAWPEDWPPRDRTQVEVRVVRLPLWLCLTFSGLAAAGIALSVALMGSYIKMSSPQMNNIIVLGCIVCYASVILLATDGWHLTGTGNSSGALQPGICAARAWTLCTGFTLSFGAMFSKTWRVHCIFTNISMSKKIIKDYQLLVIVLLLLLIDIAILTVWTAFDPMTSKKHLFSIELIGCFFAWETRNVSVPALNDSKYIGLSVYNALVMCLAGAAVSFALNNKQTAAFVITSLLILCCTSITLLLLFSPKSIAELEKAEARMAALRTGSHHKSSQSSVEIRHRWLQFASSLPPFEYIDASERETTMEEEQVWIPRTDSPATARRQRRRLRLVLSVDDGPSTSEVDSFEQHIADVQERLLAAEPRLASPDPETTELDCEDTSEINEHQDPSTISAGTIIPAADISRSSSSICSIPRLNKLVVSSKQHRDKHDQRNNSSLTATSDNVDRQCLHHCQSSRRTGRFELLSMTAAPVSAAEVMVASCSERSKLRNLVHRRSDPAQACLAEWTVADSTLLILTKLVAEAVLVVLRQELEVLALNNAAVGKVSPNRAHHGQLQLRLMQVPVAVVDEPTALQQNRRHAILIRNASQHAKRFKPGNVEGLMRLQVEQEALHLEGVLRVAVDGRVSIGVEVPQRRGEQHAAVVGVRQQQQPGRPHRAVPASQRHPGRFVDVFFAGSAFLVLLIIAAPLPGTPSNAATGGGFRNAGDASVMRRRKQNSTMDALGSDEVSSAAPAGFSRSERLRQEGSVTISLPVVQEAGSARARQLTRLPSIWMQQPMEVNSRPSTRESGLDLTAPSLAACSRSSSSCLFILVLRPNRIRSSSLGGDAGSSVPESPHHQAARVPSAIVQQHRQPPPKLPQPLSAPPCQPLASDCAIDAAEWFAGVRTADHQQRWHLRRQDWKLPDLLERGSGQGHVIAWPVGQRSQAGGAESWRVAAALQHHGTVAADWDSQGALQLFLRLFLVRRRRCAG</sequence>
<keyword evidence="4" id="KW-0297">G-protein coupled receptor</keyword>
<feature type="transmembrane region" description="Helical" evidence="10">
    <location>
        <begin position="832"/>
        <end position="853"/>
    </location>
</feature>
<feature type="transmembrane region" description="Helical" evidence="10">
    <location>
        <begin position="666"/>
        <end position="687"/>
    </location>
</feature>
<feature type="region of interest" description="Disordered" evidence="9">
    <location>
        <begin position="1298"/>
        <end position="1343"/>
    </location>
</feature>
<evidence type="ECO:0000256" key="2">
    <source>
        <dbReference type="ARBA" id="ARBA00022692"/>
    </source>
</evidence>
<evidence type="ECO:0000313" key="13">
    <source>
        <dbReference type="WBParaSite" id="maker-uti_cns_0009924-snap-gene-0.3-mRNA-1"/>
    </source>
</evidence>
<feature type="transmembrane region" description="Helical" evidence="10">
    <location>
        <begin position="707"/>
        <end position="726"/>
    </location>
</feature>
<dbReference type="PRINTS" id="PR01177">
    <property type="entry name" value="GABAB1RECPTR"/>
</dbReference>
<evidence type="ECO:0000313" key="12">
    <source>
        <dbReference type="Proteomes" id="UP000095280"/>
    </source>
</evidence>
<dbReference type="Proteomes" id="UP000095280">
    <property type="component" value="Unplaced"/>
</dbReference>
<evidence type="ECO:0000259" key="11">
    <source>
        <dbReference type="PROSITE" id="PS50259"/>
    </source>
</evidence>
<keyword evidence="2 10" id="KW-0812">Transmembrane</keyword>
<evidence type="ECO:0000256" key="9">
    <source>
        <dbReference type="SAM" id="MobiDB-lite"/>
    </source>
</evidence>
<evidence type="ECO:0000256" key="10">
    <source>
        <dbReference type="SAM" id="Phobius"/>
    </source>
</evidence>
<dbReference type="InterPro" id="IPR028082">
    <property type="entry name" value="Peripla_BP_I"/>
</dbReference>
<reference evidence="13" key="1">
    <citation type="submission" date="2016-11" db="UniProtKB">
        <authorList>
            <consortium name="WormBaseParasite"/>
        </authorList>
    </citation>
    <scope>IDENTIFICATION</scope>
</reference>
<accession>A0A1I8I453</accession>
<protein>
    <submittedName>
        <fullName evidence="13">G_PROTEIN_RECEP_F3_4 domain-containing protein</fullName>
    </submittedName>
</protein>
<feature type="transmembrane region" description="Helical" evidence="10">
    <location>
        <begin position="629"/>
        <end position="654"/>
    </location>
</feature>
<feature type="transmembrane region" description="Helical" evidence="10">
    <location>
        <begin position="747"/>
        <end position="768"/>
    </location>
</feature>
<evidence type="ECO:0000256" key="7">
    <source>
        <dbReference type="ARBA" id="ARBA00023180"/>
    </source>
</evidence>
<dbReference type="SUPFAM" id="SSF53822">
    <property type="entry name" value="Periplasmic binding protein-like I"/>
    <property type="match status" value="1"/>
</dbReference>
<evidence type="ECO:0000256" key="5">
    <source>
        <dbReference type="ARBA" id="ARBA00023136"/>
    </source>
</evidence>
<dbReference type="GO" id="GO:0004965">
    <property type="term" value="F:G protein-coupled GABA receptor activity"/>
    <property type="evidence" value="ECO:0007669"/>
    <property type="project" value="InterPro"/>
</dbReference>
<dbReference type="WBParaSite" id="maker-uti_cns_0009924-snap-gene-0.3-mRNA-1">
    <property type="protein sequence ID" value="maker-uti_cns_0009924-snap-gene-0.3-mRNA-1"/>
    <property type="gene ID" value="maker-uti_cns_0009924-snap-gene-0.3"/>
</dbReference>
<dbReference type="Pfam" id="PF00003">
    <property type="entry name" value="7tm_3"/>
    <property type="match status" value="1"/>
</dbReference>
<keyword evidence="5 10" id="KW-0472">Membrane</keyword>
<keyword evidence="7" id="KW-0325">Glycoprotein</keyword>
<organism evidence="12 13">
    <name type="scientific">Macrostomum lignano</name>
    <dbReference type="NCBI Taxonomy" id="282301"/>
    <lineage>
        <taxon>Eukaryota</taxon>
        <taxon>Metazoa</taxon>
        <taxon>Spiralia</taxon>
        <taxon>Lophotrochozoa</taxon>
        <taxon>Platyhelminthes</taxon>
        <taxon>Rhabditophora</taxon>
        <taxon>Macrostomorpha</taxon>
        <taxon>Macrostomida</taxon>
        <taxon>Macrostomidae</taxon>
        <taxon>Macrostomum</taxon>
    </lineage>
</organism>
<feature type="transmembrane region" description="Helical" evidence="10">
    <location>
        <begin position="804"/>
        <end position="826"/>
    </location>
</feature>
<feature type="region of interest" description="Disordered" evidence="9">
    <location>
        <begin position="1427"/>
        <end position="1470"/>
    </location>
</feature>
<dbReference type="PROSITE" id="PS50259">
    <property type="entry name" value="G_PROTEIN_RECEP_F3_4"/>
    <property type="match status" value="1"/>
</dbReference>
<keyword evidence="3 10" id="KW-1133">Transmembrane helix</keyword>
<dbReference type="Gene3D" id="3.40.50.2300">
    <property type="match status" value="3"/>
</dbReference>
<proteinExistence type="predicted"/>